<comment type="subcellular location">
    <subcellularLocation>
        <location evidence="1">Membrane</location>
        <topology evidence="1">Multi-pass membrane protein</topology>
    </subcellularLocation>
</comment>
<comment type="similarity">
    <text evidence="5">Belongs to the SAT4 family.</text>
</comment>
<keyword evidence="3 6" id="KW-1133">Transmembrane helix</keyword>
<feature type="transmembrane region" description="Helical" evidence="6">
    <location>
        <begin position="20"/>
        <end position="43"/>
    </location>
</feature>
<proteinExistence type="inferred from homology"/>
<feature type="transmembrane region" description="Helical" evidence="6">
    <location>
        <begin position="156"/>
        <end position="176"/>
    </location>
</feature>
<feature type="domain" description="Rhodopsin" evidence="7">
    <location>
        <begin position="103"/>
        <end position="250"/>
    </location>
</feature>
<evidence type="ECO:0000256" key="6">
    <source>
        <dbReference type="SAM" id="Phobius"/>
    </source>
</evidence>
<keyword evidence="9" id="KW-1185">Reference proteome</keyword>
<evidence type="ECO:0000313" key="8">
    <source>
        <dbReference type="EMBL" id="KAF2832890.1"/>
    </source>
</evidence>
<feature type="transmembrane region" description="Helical" evidence="6">
    <location>
        <begin position="55"/>
        <end position="74"/>
    </location>
</feature>
<dbReference type="InterPro" id="IPR049326">
    <property type="entry name" value="Rhodopsin_dom_fungi"/>
</dbReference>
<dbReference type="GO" id="GO:0016020">
    <property type="term" value="C:membrane"/>
    <property type="evidence" value="ECO:0007669"/>
    <property type="project" value="UniProtKB-SubCell"/>
</dbReference>
<dbReference type="EMBL" id="MU006216">
    <property type="protein sequence ID" value="KAF2832890.1"/>
    <property type="molecule type" value="Genomic_DNA"/>
</dbReference>
<gene>
    <name evidence="8" type="ORF">CC86DRAFT_414603</name>
</gene>
<evidence type="ECO:0000256" key="4">
    <source>
        <dbReference type="ARBA" id="ARBA00023136"/>
    </source>
</evidence>
<evidence type="ECO:0000256" key="5">
    <source>
        <dbReference type="ARBA" id="ARBA00038359"/>
    </source>
</evidence>
<name>A0A6A7AHW2_9PLEO</name>
<dbReference type="InterPro" id="IPR052337">
    <property type="entry name" value="SAT4-like"/>
</dbReference>
<feature type="transmembrane region" description="Helical" evidence="6">
    <location>
        <begin position="188"/>
        <end position="206"/>
    </location>
</feature>
<dbReference type="PANTHER" id="PTHR33048:SF47">
    <property type="entry name" value="INTEGRAL MEMBRANE PROTEIN-RELATED"/>
    <property type="match status" value="1"/>
</dbReference>
<dbReference type="OrthoDB" id="5022096at2759"/>
<organism evidence="8 9">
    <name type="scientific">Ophiobolus disseminans</name>
    <dbReference type="NCBI Taxonomy" id="1469910"/>
    <lineage>
        <taxon>Eukaryota</taxon>
        <taxon>Fungi</taxon>
        <taxon>Dikarya</taxon>
        <taxon>Ascomycota</taxon>
        <taxon>Pezizomycotina</taxon>
        <taxon>Dothideomycetes</taxon>
        <taxon>Pleosporomycetidae</taxon>
        <taxon>Pleosporales</taxon>
        <taxon>Pleosporineae</taxon>
        <taxon>Phaeosphaeriaceae</taxon>
        <taxon>Ophiobolus</taxon>
    </lineage>
</organism>
<dbReference type="PANTHER" id="PTHR33048">
    <property type="entry name" value="PTH11-LIKE INTEGRAL MEMBRANE PROTEIN (AFU_ORTHOLOGUE AFUA_5G11245)"/>
    <property type="match status" value="1"/>
</dbReference>
<evidence type="ECO:0000256" key="2">
    <source>
        <dbReference type="ARBA" id="ARBA00022692"/>
    </source>
</evidence>
<dbReference type="Proteomes" id="UP000799424">
    <property type="component" value="Unassembled WGS sequence"/>
</dbReference>
<dbReference type="Pfam" id="PF20684">
    <property type="entry name" value="Fung_rhodopsin"/>
    <property type="match status" value="1"/>
</dbReference>
<dbReference type="AlphaFoldDB" id="A0A6A7AHW2"/>
<protein>
    <recommendedName>
        <fullName evidence="7">Rhodopsin domain-containing protein</fullName>
    </recommendedName>
</protein>
<keyword evidence="4 6" id="KW-0472">Membrane</keyword>
<accession>A0A6A7AHW2</accession>
<evidence type="ECO:0000259" key="7">
    <source>
        <dbReference type="Pfam" id="PF20684"/>
    </source>
</evidence>
<sequence>MSGPPPPDMTPEFIAYSNGPMLLAQVAPIYAVAALVVLGRCYVRALIVKSFRWDDWTMVGCLVFATVCFVAYVTEVHLGVGKHVAVITSDKNRYKQLLKFRLVHMTTVSVGIVLVKISLFQCNPVAAAWDMELRPPPFGRGTAKCFTGDTFDKIGLFNGIVNISTDFFLALAPIPLIWKLQMPLRTRLSLVAVLSLGIFAAVAGIIRQLSSSQFTIPEPYIYDTYSIWNFIELDMGIIAASLPALKPLFSWCRDTAHQTGR</sequence>
<reference evidence="8" key="1">
    <citation type="journal article" date="2020" name="Stud. Mycol.">
        <title>101 Dothideomycetes genomes: a test case for predicting lifestyles and emergence of pathogens.</title>
        <authorList>
            <person name="Haridas S."/>
            <person name="Albert R."/>
            <person name="Binder M."/>
            <person name="Bloem J."/>
            <person name="Labutti K."/>
            <person name="Salamov A."/>
            <person name="Andreopoulos B."/>
            <person name="Baker S."/>
            <person name="Barry K."/>
            <person name="Bills G."/>
            <person name="Bluhm B."/>
            <person name="Cannon C."/>
            <person name="Castanera R."/>
            <person name="Culley D."/>
            <person name="Daum C."/>
            <person name="Ezra D."/>
            <person name="Gonzalez J."/>
            <person name="Henrissat B."/>
            <person name="Kuo A."/>
            <person name="Liang C."/>
            <person name="Lipzen A."/>
            <person name="Lutzoni F."/>
            <person name="Magnuson J."/>
            <person name="Mondo S."/>
            <person name="Nolan M."/>
            <person name="Ohm R."/>
            <person name="Pangilinan J."/>
            <person name="Park H.-J."/>
            <person name="Ramirez L."/>
            <person name="Alfaro M."/>
            <person name="Sun H."/>
            <person name="Tritt A."/>
            <person name="Yoshinaga Y."/>
            <person name="Zwiers L.-H."/>
            <person name="Turgeon B."/>
            <person name="Goodwin S."/>
            <person name="Spatafora J."/>
            <person name="Crous P."/>
            <person name="Grigoriev I."/>
        </authorList>
    </citation>
    <scope>NUCLEOTIDE SEQUENCE</scope>
    <source>
        <strain evidence="8">CBS 113818</strain>
    </source>
</reference>
<keyword evidence="2 6" id="KW-0812">Transmembrane</keyword>
<evidence type="ECO:0000313" key="9">
    <source>
        <dbReference type="Proteomes" id="UP000799424"/>
    </source>
</evidence>
<evidence type="ECO:0000256" key="3">
    <source>
        <dbReference type="ARBA" id="ARBA00022989"/>
    </source>
</evidence>
<evidence type="ECO:0000256" key="1">
    <source>
        <dbReference type="ARBA" id="ARBA00004141"/>
    </source>
</evidence>